<dbReference type="Gene3D" id="1.10.10.10">
    <property type="entry name" value="Winged helix-like DNA-binding domain superfamily/Winged helix DNA-binding domain"/>
    <property type="match status" value="1"/>
</dbReference>
<organism evidence="2 3">
    <name type="scientific">Thermus filiformis</name>
    <dbReference type="NCBI Taxonomy" id="276"/>
    <lineage>
        <taxon>Bacteria</taxon>
        <taxon>Thermotogati</taxon>
        <taxon>Deinococcota</taxon>
        <taxon>Deinococci</taxon>
        <taxon>Thermales</taxon>
        <taxon>Thermaceae</taxon>
        <taxon>Thermus</taxon>
    </lineage>
</organism>
<name>A0A0A2WVA5_THEFI</name>
<dbReference type="PANTHER" id="PTHR23131">
    <property type="entry name" value="ENDORIBONUCLEASE LACTB2"/>
    <property type="match status" value="1"/>
</dbReference>
<dbReference type="Pfam" id="PF21221">
    <property type="entry name" value="B_lactamase-like_C"/>
    <property type="match status" value="1"/>
</dbReference>
<evidence type="ECO:0000313" key="2">
    <source>
        <dbReference type="EMBL" id="KGQ22687.1"/>
    </source>
</evidence>
<dbReference type="PATRIC" id="fig|276.5.peg.473"/>
<dbReference type="Proteomes" id="UP000030364">
    <property type="component" value="Unassembled WGS sequence"/>
</dbReference>
<dbReference type="CDD" id="cd07725">
    <property type="entry name" value="TTHA1429-like_MBL-fold"/>
    <property type="match status" value="1"/>
</dbReference>
<dbReference type="InterPro" id="IPR036388">
    <property type="entry name" value="WH-like_DNA-bd_sf"/>
</dbReference>
<dbReference type="SUPFAM" id="SSF56281">
    <property type="entry name" value="Metallo-hydrolase/oxidoreductase"/>
    <property type="match status" value="1"/>
</dbReference>
<feature type="domain" description="Metallo-beta-lactamase" evidence="1">
    <location>
        <begin position="21"/>
        <end position="232"/>
    </location>
</feature>
<dbReference type="InterPro" id="IPR036866">
    <property type="entry name" value="RibonucZ/Hydroxyglut_hydro"/>
</dbReference>
<dbReference type="GO" id="GO:0016787">
    <property type="term" value="F:hydrolase activity"/>
    <property type="evidence" value="ECO:0007669"/>
    <property type="project" value="UniProtKB-KW"/>
</dbReference>
<dbReference type="OrthoDB" id="9761531at2"/>
<evidence type="ECO:0000259" key="1">
    <source>
        <dbReference type="SMART" id="SM00849"/>
    </source>
</evidence>
<accession>A0A0A2WVA5</accession>
<comment type="caution">
    <text evidence="2">The sequence shown here is derived from an EMBL/GenBank/DDBJ whole genome shotgun (WGS) entry which is preliminary data.</text>
</comment>
<dbReference type="PANTHER" id="PTHR23131:SF4">
    <property type="entry name" value="METALLO-BETA-LACTAMASE SUPERFAMILY POTEIN"/>
    <property type="match status" value="1"/>
</dbReference>
<keyword evidence="2" id="KW-0378">Hydrolase</keyword>
<sequence>MTELLPGLYQIPVPIPYPLKTVNLYLLKGKEEVALVDTALGTRAARGSLELALAELGLCFSDVKAVLLTHHHPDHYGLSGFFEAQGARVYLHEEELLRGHLFWKDRERFRERSLRLFLEGGMPLSVLEGIEEEMAKTYERVHPPQNPIPLQDGQTLEVAGFRLRVVWTPGHADGHVVFLAEEGWMLGGDLLLERVSPNIGLWAYTRENPLEDFLRSLDKVAEVAPQVVFAGHFGPVRDPKARAKELRAHHEARLSALLALLEEPKTPWDLSLALFPGDLTPAQRRFAFAETLAHLEYLRHQGLLTRQGQPLLYARA</sequence>
<dbReference type="AlphaFoldDB" id="A0A0A2WVA5"/>
<dbReference type="Pfam" id="PF00753">
    <property type="entry name" value="Lactamase_B"/>
    <property type="match status" value="1"/>
</dbReference>
<dbReference type="STRING" id="276.THFILI_01225"/>
<gene>
    <name evidence="2" type="ORF">THFILI_01225</name>
</gene>
<dbReference type="InterPro" id="IPR048933">
    <property type="entry name" value="B_lactamase-like_C"/>
</dbReference>
<reference evidence="2 3" key="1">
    <citation type="journal article" date="2015" name="Genome Announc.">
        <title>Draft Genome Sequence of the Thermophile Thermus filiformis ATCC 43280, Producer of Carotenoid-(Di)glucoside-Branched Fatty Acid (Di)esters and Source of Hyperthermostable Enzymes of Biotechnological Interest.</title>
        <authorList>
            <person name="Mandelli F."/>
            <person name="Oliveira Ramires B."/>
            <person name="Couger M.B."/>
            <person name="Paixao D.A."/>
            <person name="Camilo C.M."/>
            <person name="Polikarpov I."/>
            <person name="Prade R."/>
            <person name="Riano-Pachon D.M."/>
            <person name="Squina F.M."/>
        </authorList>
    </citation>
    <scope>NUCLEOTIDE SEQUENCE [LARGE SCALE GENOMIC DNA]</scope>
    <source>
        <strain evidence="2 3">ATCC 43280</strain>
    </source>
</reference>
<evidence type="ECO:0000313" key="3">
    <source>
        <dbReference type="Proteomes" id="UP000030364"/>
    </source>
</evidence>
<dbReference type="RefSeq" id="WP_038061632.1">
    <property type="nucleotide sequence ID" value="NZ_JPSL02000035.1"/>
</dbReference>
<keyword evidence="3" id="KW-1185">Reference proteome</keyword>
<dbReference type="InterPro" id="IPR001279">
    <property type="entry name" value="Metallo-B-lactamas"/>
</dbReference>
<proteinExistence type="predicted"/>
<dbReference type="InterPro" id="IPR050662">
    <property type="entry name" value="Sec-metab_biosynth-thioest"/>
</dbReference>
<dbReference type="EMBL" id="JPSL02000035">
    <property type="protein sequence ID" value="KGQ22687.1"/>
    <property type="molecule type" value="Genomic_DNA"/>
</dbReference>
<dbReference type="Gene3D" id="3.60.15.10">
    <property type="entry name" value="Ribonuclease Z/Hydroxyacylglutathione hydrolase-like"/>
    <property type="match status" value="1"/>
</dbReference>
<protein>
    <submittedName>
        <fullName evidence="2">Hydrolase</fullName>
    </submittedName>
</protein>
<dbReference type="SMART" id="SM00849">
    <property type="entry name" value="Lactamase_B"/>
    <property type="match status" value="1"/>
</dbReference>